<dbReference type="SMART" id="SM00220">
    <property type="entry name" value="S_TKc"/>
    <property type="match status" value="1"/>
</dbReference>
<evidence type="ECO:0000259" key="11">
    <source>
        <dbReference type="PROSITE" id="PS50011"/>
    </source>
</evidence>
<evidence type="ECO:0000256" key="6">
    <source>
        <dbReference type="ARBA" id="ARBA00022777"/>
    </source>
</evidence>
<reference evidence="12" key="2">
    <citation type="submission" date="2014-07" db="EMBL/GenBank/DDBJ databases">
        <authorList>
            <person name="Hull J."/>
        </authorList>
    </citation>
    <scope>NUCLEOTIDE SEQUENCE</scope>
</reference>
<keyword evidence="5" id="KW-0547">Nucleotide-binding</keyword>
<evidence type="ECO:0000256" key="4">
    <source>
        <dbReference type="ARBA" id="ARBA00022679"/>
    </source>
</evidence>
<keyword evidence="2" id="KW-0723">Serine/threonine-protein kinase</keyword>
<dbReference type="InterPro" id="IPR054521">
    <property type="entry name" value="HRI2_3H"/>
</dbReference>
<reference evidence="12" key="1">
    <citation type="journal article" date="2014" name="PLoS ONE">
        <title>Transcriptome-Based Identification of ABC Transporters in the Western Tarnished Plant Bug Lygus hesperus.</title>
        <authorList>
            <person name="Hull J.J."/>
            <person name="Chaney K."/>
            <person name="Geib S.M."/>
            <person name="Fabrick J.A."/>
            <person name="Brent C.S."/>
            <person name="Walsh D."/>
            <person name="Lavine L.C."/>
        </authorList>
    </citation>
    <scope>NUCLEOTIDE SEQUENCE</scope>
</reference>
<dbReference type="EMBL" id="GBHO01032691">
    <property type="protein sequence ID" value="JAG10913.1"/>
    <property type="molecule type" value="Transcribed_RNA"/>
</dbReference>
<dbReference type="InterPro" id="IPR008271">
    <property type="entry name" value="Ser/Thr_kinase_AS"/>
</dbReference>
<dbReference type="GO" id="GO:0003743">
    <property type="term" value="F:translation initiation factor activity"/>
    <property type="evidence" value="ECO:0007669"/>
    <property type="project" value="UniProtKB-KW"/>
</dbReference>
<evidence type="ECO:0000256" key="3">
    <source>
        <dbReference type="ARBA" id="ARBA00022553"/>
    </source>
</evidence>
<protein>
    <recommendedName>
        <fullName evidence="1">non-specific serine/threonine protein kinase</fullName>
        <ecNumber evidence="1">2.7.11.1</ecNumber>
    </recommendedName>
    <alternativeName>
        <fullName evidence="9">Heme-regulated eukaryotic initiation factor eIF-2-alpha kinase</fullName>
    </alternativeName>
</protein>
<dbReference type="InterPro" id="IPR000719">
    <property type="entry name" value="Prot_kinase_dom"/>
</dbReference>
<accession>A0A0A9WWL4</accession>
<feature type="coiled-coil region" evidence="10">
    <location>
        <begin position="511"/>
        <end position="552"/>
    </location>
</feature>
<gene>
    <name evidence="12" type="primary">EIF2AK1</name>
    <name evidence="12" type="ORF">CM83_51495</name>
</gene>
<evidence type="ECO:0000256" key="8">
    <source>
        <dbReference type="ARBA" id="ARBA00037982"/>
    </source>
</evidence>
<evidence type="ECO:0000256" key="2">
    <source>
        <dbReference type="ARBA" id="ARBA00022527"/>
    </source>
</evidence>
<evidence type="ECO:0000256" key="7">
    <source>
        <dbReference type="ARBA" id="ARBA00022840"/>
    </source>
</evidence>
<dbReference type="EC" id="2.7.11.1" evidence="1"/>
<evidence type="ECO:0000256" key="5">
    <source>
        <dbReference type="ARBA" id="ARBA00022741"/>
    </source>
</evidence>
<keyword evidence="4" id="KW-0808">Transferase</keyword>
<keyword evidence="12" id="KW-0396">Initiation factor</keyword>
<evidence type="ECO:0000256" key="10">
    <source>
        <dbReference type="SAM" id="Coils"/>
    </source>
</evidence>
<dbReference type="PANTHER" id="PTHR11042:SF187">
    <property type="entry name" value="EUKARYOTIC TRANSLATION INITIATION FACTOR 2-ALPHA KINASE 2"/>
    <property type="match status" value="1"/>
</dbReference>
<name>A0A0A9WWL4_LYGHE</name>
<dbReference type="PROSITE" id="PS00108">
    <property type="entry name" value="PROTEIN_KINASE_ST"/>
    <property type="match status" value="1"/>
</dbReference>
<dbReference type="PROSITE" id="PS50011">
    <property type="entry name" value="PROTEIN_KINASE_DOM"/>
    <property type="match status" value="1"/>
</dbReference>
<dbReference type="PANTHER" id="PTHR11042">
    <property type="entry name" value="EUKARYOTIC TRANSLATION INITIATION FACTOR 2-ALPHA KINASE EIF2-ALPHA KINASE -RELATED"/>
    <property type="match status" value="1"/>
</dbReference>
<keyword evidence="12" id="KW-0648">Protein biosynthesis</keyword>
<dbReference type="GO" id="GO:0005634">
    <property type="term" value="C:nucleus"/>
    <property type="evidence" value="ECO:0007669"/>
    <property type="project" value="TreeGrafter"/>
</dbReference>
<comment type="similarity">
    <text evidence="8">Belongs to the protein kinase superfamily. Ser/Thr protein kinase family. GCN2 subfamily.</text>
</comment>
<dbReference type="AlphaFoldDB" id="A0A0A9WWL4"/>
<keyword evidence="3" id="KW-0597">Phosphoprotein</keyword>
<sequence>MRNEDSDFLSLKTVSSFDSGDAQTLAVGVTPQDLHNFSPSSLLIESLIEQICSLMEKNPSTQRKLYLDVCKKLHQMNLIGESYEREEFQFMRSHYQKALYHLLSIAKTTKVEQKAIVPNFKPHVPLENPGNAIEWSRYRTEFQELEYIAKGGFGHVYKAQHKLDGEIYAIKKIFLRYHSVGDFLQNLREVKMLAKLNHPNIVAYKAAWLEATEERKKKVEITDISSEETSVEYEKSRTEDSLEVVFESSENNGGENALGSREQFHAAVNESSESDESSTYGANCSKNICKYQSNSKYQFHMNVEAVRQSAVLFIQMQLCHKTLRQWLDVRNQEMMTLPDQNEIMAIFKQIVLGVEYIHSQGIVHHDIKPSNIFVSHDLRIVQVGDFGLACCLLAHPQSSLSVVATHHTGQLGTKLYAAPEQLRGACHAKSDVYSLGIVLFELIQPFTTSMERSKVIAQLRGGHIPTDLIANYNNVATVISQAVTSLKKRPTSSELLAILTETQNEKNDLVVEEQNETIKALRRESMAKDEEIVALKRQLEELKKRLDKNNTEISPL</sequence>
<dbReference type="Pfam" id="PF22949">
    <property type="entry name" value="HRI2_3H"/>
    <property type="match status" value="1"/>
</dbReference>
<organism evidence="12">
    <name type="scientific">Lygus hesperus</name>
    <name type="common">Western plant bug</name>
    <dbReference type="NCBI Taxonomy" id="30085"/>
    <lineage>
        <taxon>Eukaryota</taxon>
        <taxon>Metazoa</taxon>
        <taxon>Ecdysozoa</taxon>
        <taxon>Arthropoda</taxon>
        <taxon>Hexapoda</taxon>
        <taxon>Insecta</taxon>
        <taxon>Pterygota</taxon>
        <taxon>Neoptera</taxon>
        <taxon>Paraneoptera</taxon>
        <taxon>Hemiptera</taxon>
        <taxon>Heteroptera</taxon>
        <taxon>Panheteroptera</taxon>
        <taxon>Cimicomorpha</taxon>
        <taxon>Miridae</taxon>
        <taxon>Mirini</taxon>
        <taxon>Lygus</taxon>
    </lineage>
</organism>
<proteinExistence type="inferred from homology"/>
<dbReference type="Gene3D" id="3.30.200.20">
    <property type="entry name" value="Phosphorylase Kinase, domain 1"/>
    <property type="match status" value="1"/>
</dbReference>
<keyword evidence="6 12" id="KW-0418">Kinase</keyword>
<dbReference type="Pfam" id="PF00069">
    <property type="entry name" value="Pkinase"/>
    <property type="match status" value="2"/>
</dbReference>
<dbReference type="GO" id="GO:0005524">
    <property type="term" value="F:ATP binding"/>
    <property type="evidence" value="ECO:0007669"/>
    <property type="project" value="UniProtKB-KW"/>
</dbReference>
<dbReference type="GO" id="GO:0004694">
    <property type="term" value="F:eukaryotic translation initiation factor 2alpha kinase activity"/>
    <property type="evidence" value="ECO:0007669"/>
    <property type="project" value="TreeGrafter"/>
</dbReference>
<dbReference type="SUPFAM" id="SSF56112">
    <property type="entry name" value="Protein kinase-like (PK-like)"/>
    <property type="match status" value="1"/>
</dbReference>
<dbReference type="InterPro" id="IPR011009">
    <property type="entry name" value="Kinase-like_dom_sf"/>
</dbReference>
<dbReference type="GO" id="GO:0005737">
    <property type="term" value="C:cytoplasm"/>
    <property type="evidence" value="ECO:0007669"/>
    <property type="project" value="TreeGrafter"/>
</dbReference>
<keyword evidence="10" id="KW-0175">Coiled coil</keyword>
<evidence type="ECO:0000313" key="12">
    <source>
        <dbReference type="EMBL" id="JAG10913.1"/>
    </source>
</evidence>
<evidence type="ECO:0000256" key="9">
    <source>
        <dbReference type="ARBA" id="ARBA00042914"/>
    </source>
</evidence>
<dbReference type="Gene3D" id="1.10.510.10">
    <property type="entry name" value="Transferase(Phosphotransferase) domain 1"/>
    <property type="match status" value="1"/>
</dbReference>
<evidence type="ECO:0000256" key="1">
    <source>
        <dbReference type="ARBA" id="ARBA00012513"/>
    </source>
</evidence>
<dbReference type="InterPro" id="IPR050339">
    <property type="entry name" value="CC_SR_Kinase"/>
</dbReference>
<keyword evidence="7" id="KW-0067">ATP-binding</keyword>
<feature type="domain" description="Protein kinase" evidence="11">
    <location>
        <begin position="142"/>
        <end position="510"/>
    </location>
</feature>